<dbReference type="OrthoDB" id="406152at2759"/>
<sequence>MGCGSGYVFASIALMLGQEVPGMVDVMVVNTHMHCQRLMTSFLSFHSGEVATEIVFESEGKQKSQMKLFQDTADKERRIEQDFLSEIISSILMRGNQEQANLKVSASSEII</sequence>
<reference evidence="1" key="2">
    <citation type="journal article" date="2023" name="Int. J. Mol. Sci.">
        <title>De Novo Assembly and Annotation of 11 Diverse Shrub Willow (Salix) Genomes Reveals Novel Gene Organization in Sex-Linked Regions.</title>
        <authorList>
            <person name="Hyden B."/>
            <person name="Feng K."/>
            <person name="Yates T.B."/>
            <person name="Jawdy S."/>
            <person name="Cereghino C."/>
            <person name="Smart L.B."/>
            <person name="Muchero W."/>
        </authorList>
    </citation>
    <scope>NUCLEOTIDE SEQUENCE</scope>
    <source>
        <tissue evidence="1">Shoot tip</tissue>
    </source>
</reference>
<protein>
    <submittedName>
        <fullName evidence="1">Uncharacterized protein</fullName>
    </submittedName>
</protein>
<dbReference type="AlphaFoldDB" id="A0A9Q0QES8"/>
<accession>A0A9Q0QES8</accession>
<name>A0A9Q0QES8_SALPP</name>
<dbReference type="Proteomes" id="UP001151532">
    <property type="component" value="Chromosome 3"/>
</dbReference>
<reference evidence="1" key="1">
    <citation type="submission" date="2022-11" db="EMBL/GenBank/DDBJ databases">
        <authorList>
            <person name="Hyden B.L."/>
            <person name="Feng K."/>
            <person name="Yates T."/>
            <person name="Jawdy S."/>
            <person name="Smart L.B."/>
            <person name="Muchero W."/>
        </authorList>
    </citation>
    <scope>NUCLEOTIDE SEQUENCE</scope>
    <source>
        <tissue evidence="1">Shoot tip</tissue>
    </source>
</reference>
<organism evidence="1 2">
    <name type="scientific">Salix purpurea</name>
    <name type="common">Purple osier willow</name>
    <dbReference type="NCBI Taxonomy" id="77065"/>
    <lineage>
        <taxon>Eukaryota</taxon>
        <taxon>Viridiplantae</taxon>
        <taxon>Streptophyta</taxon>
        <taxon>Embryophyta</taxon>
        <taxon>Tracheophyta</taxon>
        <taxon>Spermatophyta</taxon>
        <taxon>Magnoliopsida</taxon>
        <taxon>eudicotyledons</taxon>
        <taxon>Gunneridae</taxon>
        <taxon>Pentapetalae</taxon>
        <taxon>rosids</taxon>
        <taxon>fabids</taxon>
        <taxon>Malpighiales</taxon>
        <taxon>Salicaceae</taxon>
        <taxon>Saliceae</taxon>
        <taxon>Salix</taxon>
    </lineage>
</organism>
<dbReference type="EMBL" id="JAPFFK010000016">
    <property type="protein sequence ID" value="KAJ6705249.1"/>
    <property type="molecule type" value="Genomic_DNA"/>
</dbReference>
<evidence type="ECO:0000313" key="2">
    <source>
        <dbReference type="Proteomes" id="UP001151532"/>
    </source>
</evidence>
<proteinExistence type="predicted"/>
<gene>
    <name evidence="1" type="ORF">OIU79_010037</name>
</gene>
<comment type="caution">
    <text evidence="1">The sequence shown here is derived from an EMBL/GenBank/DDBJ whole genome shotgun (WGS) entry which is preliminary data.</text>
</comment>
<keyword evidence="2" id="KW-1185">Reference proteome</keyword>
<evidence type="ECO:0000313" key="1">
    <source>
        <dbReference type="EMBL" id="KAJ6705249.1"/>
    </source>
</evidence>